<keyword evidence="4 6" id="KW-0732">Signal</keyword>
<evidence type="ECO:0000256" key="2">
    <source>
        <dbReference type="ARBA" id="ARBA00008520"/>
    </source>
</evidence>
<feature type="chain" id="PRO_5047269030" evidence="6">
    <location>
        <begin position="32"/>
        <end position="479"/>
    </location>
</feature>
<keyword evidence="8" id="KW-1185">Reference proteome</keyword>
<dbReference type="InterPro" id="IPR050490">
    <property type="entry name" value="Bact_solute-bd_prot1"/>
</dbReference>
<organism evidence="7 8">
    <name type="scientific">Paenibacillus germinis</name>
    <dbReference type="NCBI Taxonomy" id="2654979"/>
    <lineage>
        <taxon>Bacteria</taxon>
        <taxon>Bacillati</taxon>
        <taxon>Bacillota</taxon>
        <taxon>Bacilli</taxon>
        <taxon>Bacillales</taxon>
        <taxon>Paenibacillaceae</taxon>
        <taxon>Paenibacillus</taxon>
    </lineage>
</organism>
<dbReference type="PROSITE" id="PS51257">
    <property type="entry name" value="PROKAR_LIPOPROTEIN"/>
    <property type="match status" value="1"/>
</dbReference>
<comment type="subcellular location">
    <subcellularLocation>
        <location evidence="1">Cell envelope</location>
    </subcellularLocation>
</comment>
<protein>
    <submittedName>
        <fullName evidence="7">Extracellular solute-binding protein</fullName>
    </submittedName>
</protein>
<evidence type="ECO:0000313" key="7">
    <source>
        <dbReference type="EMBL" id="NOU89644.1"/>
    </source>
</evidence>
<dbReference type="InterPro" id="IPR006059">
    <property type="entry name" value="SBP"/>
</dbReference>
<dbReference type="Pfam" id="PF01547">
    <property type="entry name" value="SBP_bac_1"/>
    <property type="match status" value="1"/>
</dbReference>
<dbReference type="EMBL" id="WHOC01000149">
    <property type="protein sequence ID" value="NOU89644.1"/>
    <property type="molecule type" value="Genomic_DNA"/>
</dbReference>
<dbReference type="SUPFAM" id="SSF53850">
    <property type="entry name" value="Periplasmic binding protein-like II"/>
    <property type="match status" value="1"/>
</dbReference>
<accession>A0ABX1ZBM9</accession>
<evidence type="ECO:0000256" key="1">
    <source>
        <dbReference type="ARBA" id="ARBA00004196"/>
    </source>
</evidence>
<reference evidence="7 8" key="1">
    <citation type="submission" date="2019-10" db="EMBL/GenBank/DDBJ databases">
        <title>Description of Paenibacillus choica sp. nov.</title>
        <authorList>
            <person name="Carlier A."/>
            <person name="Qi S."/>
        </authorList>
    </citation>
    <scope>NUCLEOTIDE SEQUENCE [LARGE SCALE GENOMIC DNA]</scope>
    <source>
        <strain evidence="7 8">LMG 31460</strain>
    </source>
</reference>
<evidence type="ECO:0000256" key="4">
    <source>
        <dbReference type="ARBA" id="ARBA00022729"/>
    </source>
</evidence>
<feature type="compositionally biased region" description="Low complexity" evidence="5">
    <location>
        <begin position="29"/>
        <end position="52"/>
    </location>
</feature>
<dbReference type="RefSeq" id="WP_171692519.1">
    <property type="nucleotide sequence ID" value="NZ_WHOC01000149.1"/>
</dbReference>
<evidence type="ECO:0000256" key="3">
    <source>
        <dbReference type="ARBA" id="ARBA00022448"/>
    </source>
</evidence>
<evidence type="ECO:0000256" key="6">
    <source>
        <dbReference type="SAM" id="SignalP"/>
    </source>
</evidence>
<comment type="similarity">
    <text evidence="2">Belongs to the bacterial solute-binding protein 1 family.</text>
</comment>
<sequence length="479" mass="52210">MKSLRKGLKVSTVTTLALGLMVGCSSTNTPASTGTTSPAANTPASSTAAAATKAPDGGEKVTIRFTDWANNEEAKSTRVSLDAFEKAHPNIKVDYQNVALAEFGAKLSAMAASKTLPDISTMLEAQALKYAESDILMDLSPYYKDGSITPKLESNKFVTPDGKLLGYSVANEIILLHYNKAMFDEAKLPYPPAETEKAWTWDQMLDVAKKLTKDKGGKHPGEAGFDAKNIVQYGINVSHGQDFFWTPFAISNGGGEVSQDGKQLLLDKPETIEAIQKIADLSNVEHVSPTAAQSSGLPGDVGQLLLSKKVAMVTSGQWELVNINPQLKNGLKNGIGVLPIFKKPATTNTGTPMVVYKSTKHPKETIELYKWLMDTEKNIANIDSGVWMPTEMSWYTDPEKIKRWTQSPVHPPEYKTAVIDYALKATYPTPWFFLPTYSRIGDVLNPGLDQVWLGTKSAKDAITEMMPKIKPIFESGKAN</sequence>
<proteinExistence type="inferred from homology"/>
<gene>
    <name evidence="7" type="ORF">GC102_28425</name>
</gene>
<dbReference type="Gene3D" id="3.40.190.10">
    <property type="entry name" value="Periplasmic binding protein-like II"/>
    <property type="match status" value="1"/>
</dbReference>
<evidence type="ECO:0000313" key="8">
    <source>
        <dbReference type="Proteomes" id="UP000658690"/>
    </source>
</evidence>
<comment type="caution">
    <text evidence="7">The sequence shown here is derived from an EMBL/GenBank/DDBJ whole genome shotgun (WGS) entry which is preliminary data.</text>
</comment>
<dbReference type="PANTHER" id="PTHR43649:SF31">
    <property type="entry name" value="SN-GLYCEROL-3-PHOSPHATE-BINDING PERIPLASMIC PROTEIN UGPB"/>
    <property type="match status" value="1"/>
</dbReference>
<dbReference type="Proteomes" id="UP000658690">
    <property type="component" value="Unassembled WGS sequence"/>
</dbReference>
<evidence type="ECO:0000256" key="5">
    <source>
        <dbReference type="SAM" id="MobiDB-lite"/>
    </source>
</evidence>
<feature type="region of interest" description="Disordered" evidence="5">
    <location>
        <begin position="29"/>
        <end position="55"/>
    </location>
</feature>
<dbReference type="CDD" id="cd13585">
    <property type="entry name" value="PBP2_TMBP_like"/>
    <property type="match status" value="1"/>
</dbReference>
<keyword evidence="3" id="KW-0813">Transport</keyword>
<name>A0ABX1ZBM9_9BACL</name>
<dbReference type="PANTHER" id="PTHR43649">
    <property type="entry name" value="ARABINOSE-BINDING PROTEIN-RELATED"/>
    <property type="match status" value="1"/>
</dbReference>
<feature type="signal peptide" evidence="6">
    <location>
        <begin position="1"/>
        <end position="31"/>
    </location>
</feature>